<protein>
    <submittedName>
        <fullName evidence="2">Uncharacterized protein</fullName>
    </submittedName>
</protein>
<accession>A0A1G6YQB3</accession>
<evidence type="ECO:0000256" key="1">
    <source>
        <dbReference type="SAM" id="MobiDB-lite"/>
    </source>
</evidence>
<evidence type="ECO:0000313" key="2">
    <source>
        <dbReference type="EMBL" id="SDD91736.1"/>
    </source>
</evidence>
<dbReference type="AlphaFoldDB" id="A0A1G6YQB3"/>
<dbReference type="Proteomes" id="UP000198781">
    <property type="component" value="Unassembled WGS sequence"/>
</dbReference>
<dbReference type="STRING" id="187868.SAMN05192589_110113"/>
<keyword evidence="3" id="KW-1185">Reference proteome</keyword>
<evidence type="ECO:0000313" key="3">
    <source>
        <dbReference type="Proteomes" id="UP000198781"/>
    </source>
</evidence>
<sequence>MPQAPTGPAHPSPPGAASLDTPASPTSPATIPVMQQHTEERADPATDAVRTDRGLEMVNAGSGNSLGDGRTAGGDARALHRPAEDGSEPGA</sequence>
<feature type="region of interest" description="Disordered" evidence="1">
    <location>
        <begin position="1"/>
        <end position="91"/>
    </location>
</feature>
<gene>
    <name evidence="2" type="ORF">SAMN05192589_110113</name>
</gene>
<feature type="compositionally biased region" description="Basic and acidic residues" evidence="1">
    <location>
        <begin position="37"/>
        <end position="55"/>
    </location>
</feature>
<dbReference type="RefSeq" id="WP_175537774.1">
    <property type="nucleotide sequence ID" value="NZ_FMZC01000010.1"/>
</dbReference>
<dbReference type="EMBL" id="FMZC01000010">
    <property type="protein sequence ID" value="SDD91736.1"/>
    <property type="molecule type" value="Genomic_DNA"/>
</dbReference>
<feature type="compositionally biased region" description="Low complexity" evidence="1">
    <location>
        <begin position="15"/>
        <end position="30"/>
    </location>
</feature>
<organism evidence="2 3">
    <name type="scientific">Paracidovorax valerianellae</name>
    <dbReference type="NCBI Taxonomy" id="187868"/>
    <lineage>
        <taxon>Bacteria</taxon>
        <taxon>Pseudomonadati</taxon>
        <taxon>Pseudomonadota</taxon>
        <taxon>Betaproteobacteria</taxon>
        <taxon>Burkholderiales</taxon>
        <taxon>Comamonadaceae</taxon>
        <taxon>Paracidovorax</taxon>
    </lineage>
</organism>
<reference evidence="2 3" key="1">
    <citation type="submission" date="2016-10" db="EMBL/GenBank/DDBJ databases">
        <authorList>
            <person name="de Groot N.N."/>
        </authorList>
    </citation>
    <scope>NUCLEOTIDE SEQUENCE [LARGE SCALE GENOMIC DNA]</scope>
    <source>
        <strain evidence="2 3">DSM 16619</strain>
    </source>
</reference>
<proteinExistence type="predicted"/>
<name>A0A1G6YQB3_9BURK</name>